<gene>
    <name evidence="1" type="ORF">SETIT_1G180400v2</name>
</gene>
<name>A0A368PLM5_SETIT</name>
<protein>
    <submittedName>
        <fullName evidence="1">Uncharacterized protein</fullName>
    </submittedName>
</protein>
<reference evidence="1" key="1">
    <citation type="journal article" date="2012" name="Nat. Biotechnol.">
        <title>Reference genome sequence of the model plant Setaria.</title>
        <authorList>
            <person name="Bennetzen J.L."/>
            <person name="Schmutz J."/>
            <person name="Wang H."/>
            <person name="Percifield R."/>
            <person name="Hawkins J."/>
            <person name="Pontaroli A.C."/>
            <person name="Estep M."/>
            <person name="Feng L."/>
            <person name="Vaughn J.N."/>
            <person name="Grimwood J."/>
            <person name="Jenkins J."/>
            <person name="Barry K."/>
            <person name="Lindquist E."/>
            <person name="Hellsten U."/>
            <person name="Deshpande S."/>
            <person name="Wang X."/>
            <person name="Wu X."/>
            <person name="Mitros T."/>
            <person name="Triplett J."/>
            <person name="Yang X."/>
            <person name="Ye C.Y."/>
            <person name="Mauro-Herrera M."/>
            <person name="Wang L."/>
            <person name="Li P."/>
            <person name="Sharma M."/>
            <person name="Sharma R."/>
            <person name="Ronald P.C."/>
            <person name="Panaud O."/>
            <person name="Kellogg E.A."/>
            <person name="Brutnell T.P."/>
            <person name="Doust A.N."/>
            <person name="Tuskan G.A."/>
            <person name="Rokhsar D."/>
            <person name="Devos K.M."/>
        </authorList>
    </citation>
    <scope>NUCLEOTIDE SEQUENCE [LARGE SCALE GENOMIC DNA]</scope>
    <source>
        <strain evidence="1">Yugu1</strain>
    </source>
</reference>
<organism evidence="1">
    <name type="scientific">Setaria italica</name>
    <name type="common">Foxtail millet</name>
    <name type="synonym">Panicum italicum</name>
    <dbReference type="NCBI Taxonomy" id="4555"/>
    <lineage>
        <taxon>Eukaryota</taxon>
        <taxon>Viridiplantae</taxon>
        <taxon>Streptophyta</taxon>
        <taxon>Embryophyta</taxon>
        <taxon>Tracheophyta</taxon>
        <taxon>Spermatophyta</taxon>
        <taxon>Magnoliopsida</taxon>
        <taxon>Liliopsida</taxon>
        <taxon>Poales</taxon>
        <taxon>Poaceae</taxon>
        <taxon>PACMAD clade</taxon>
        <taxon>Panicoideae</taxon>
        <taxon>Panicodae</taxon>
        <taxon>Paniceae</taxon>
        <taxon>Cenchrinae</taxon>
        <taxon>Setaria</taxon>
    </lineage>
</organism>
<reference evidence="1" key="2">
    <citation type="submission" date="2015-07" db="EMBL/GenBank/DDBJ databases">
        <authorList>
            <person name="Noorani M."/>
        </authorList>
    </citation>
    <scope>NUCLEOTIDE SEQUENCE</scope>
    <source>
        <strain evidence="1">Yugu1</strain>
    </source>
</reference>
<dbReference type="OrthoDB" id="713116at2759"/>
<sequence>MCRSSHMPAHRYQVSEQFPEKAEKDLSKHQMFRRLACVMRTSPCCTRTSHGLPQVTIRHQLGRRVRFGFNRHPCTVSAISPSYDIEMRRSLMRWNGDATTVLLVLVLAPEGSWIILCDHDKVLRHQFWANLALYRVGP</sequence>
<proteinExistence type="predicted"/>
<accession>A0A368PLM5</accession>
<evidence type="ECO:0000313" key="1">
    <source>
        <dbReference type="EMBL" id="RCV06655.1"/>
    </source>
</evidence>
<dbReference type="EMBL" id="CM003528">
    <property type="protein sequence ID" value="RCV06655.1"/>
    <property type="molecule type" value="Genomic_DNA"/>
</dbReference>
<dbReference type="AlphaFoldDB" id="A0A368PLM5"/>